<evidence type="ECO:0000256" key="2">
    <source>
        <dbReference type="ARBA" id="ARBA00022448"/>
    </source>
</evidence>
<dbReference type="InterPro" id="IPR036259">
    <property type="entry name" value="MFS_trans_sf"/>
</dbReference>
<feature type="domain" description="Major facilitator superfamily (MFS) profile" evidence="7">
    <location>
        <begin position="7"/>
        <end position="391"/>
    </location>
</feature>
<reference evidence="9" key="1">
    <citation type="submission" date="2020-06" db="EMBL/GenBank/DDBJ databases">
        <title>Isolation of Planomicrobium glaciei.</title>
        <authorList>
            <person name="Malisova L."/>
            <person name="Safrankova R."/>
            <person name="Jakubu V."/>
            <person name="Spanelova P."/>
        </authorList>
    </citation>
    <scope>NUCLEOTIDE SEQUENCE [LARGE SCALE GENOMIC DNA]</scope>
    <source>
        <strain evidence="9">NRL-ATB46093</strain>
    </source>
</reference>
<dbReference type="InterPro" id="IPR020846">
    <property type="entry name" value="MFS_dom"/>
</dbReference>
<dbReference type="Pfam" id="PF07690">
    <property type="entry name" value="MFS_1"/>
    <property type="match status" value="1"/>
</dbReference>
<proteinExistence type="predicted"/>
<feature type="transmembrane region" description="Helical" evidence="6">
    <location>
        <begin position="7"/>
        <end position="29"/>
    </location>
</feature>
<gene>
    <name evidence="8" type="ORF">HF394_14140</name>
</gene>
<comment type="subcellular location">
    <subcellularLocation>
        <location evidence="1">Cell membrane</location>
        <topology evidence="1">Multi-pass membrane protein</topology>
    </subcellularLocation>
</comment>
<dbReference type="Proteomes" id="UP000509222">
    <property type="component" value="Chromosome"/>
</dbReference>
<feature type="transmembrane region" description="Helical" evidence="6">
    <location>
        <begin position="278"/>
        <end position="297"/>
    </location>
</feature>
<keyword evidence="4 6" id="KW-1133">Transmembrane helix</keyword>
<evidence type="ECO:0000313" key="9">
    <source>
        <dbReference type="Proteomes" id="UP000509222"/>
    </source>
</evidence>
<evidence type="ECO:0000259" key="7">
    <source>
        <dbReference type="PROSITE" id="PS50850"/>
    </source>
</evidence>
<keyword evidence="3 6" id="KW-0812">Transmembrane</keyword>
<name>A0A7H8QDQ1_9BACL</name>
<dbReference type="PROSITE" id="PS50850">
    <property type="entry name" value="MFS"/>
    <property type="match status" value="1"/>
</dbReference>
<organism evidence="8 9">
    <name type="scientific">Planococcus glaciei</name>
    <dbReference type="NCBI Taxonomy" id="459472"/>
    <lineage>
        <taxon>Bacteria</taxon>
        <taxon>Bacillati</taxon>
        <taxon>Bacillota</taxon>
        <taxon>Bacilli</taxon>
        <taxon>Bacillales</taxon>
        <taxon>Caryophanaceae</taxon>
        <taxon>Planococcus</taxon>
    </lineage>
</organism>
<dbReference type="GO" id="GO:0005886">
    <property type="term" value="C:plasma membrane"/>
    <property type="evidence" value="ECO:0007669"/>
    <property type="project" value="UniProtKB-SubCell"/>
</dbReference>
<feature type="transmembrane region" description="Helical" evidence="6">
    <location>
        <begin position="366"/>
        <end position="386"/>
    </location>
</feature>
<keyword evidence="5 6" id="KW-0472">Membrane</keyword>
<evidence type="ECO:0000256" key="4">
    <source>
        <dbReference type="ARBA" id="ARBA00022989"/>
    </source>
</evidence>
<dbReference type="AlphaFoldDB" id="A0A7H8QDQ1"/>
<accession>A0A7H8QDQ1</accession>
<dbReference type="Gene3D" id="1.20.1250.20">
    <property type="entry name" value="MFS general substrate transporter like domains"/>
    <property type="match status" value="1"/>
</dbReference>
<feature type="transmembrane region" description="Helical" evidence="6">
    <location>
        <begin position="96"/>
        <end position="123"/>
    </location>
</feature>
<protein>
    <submittedName>
        <fullName evidence="8">MFS transporter</fullName>
    </submittedName>
</protein>
<dbReference type="GO" id="GO:0022857">
    <property type="term" value="F:transmembrane transporter activity"/>
    <property type="evidence" value="ECO:0007669"/>
    <property type="project" value="InterPro"/>
</dbReference>
<feature type="transmembrane region" description="Helical" evidence="6">
    <location>
        <begin position="232"/>
        <end position="257"/>
    </location>
</feature>
<sequence>MITRRTVLFLGLSQLICWGISYYLIAAFGEVIADELGWSGTLVYGGFSAALIVMGLTSPLTGKLIDKYSGRFVMSAGSLLLAIGCAGIALSQSVLAYYISWIVLGFAMRLSLYDAAFATLVRIAGSDAKRSISQITLLGGLASTVFWPIGFFLSASFGWRAALLVYTGFALLTLPLHLAIPKERFKESKTAEDLKSAAFEKLNLTGRERIYAGSLYAFIFTLLNFLNSAMSAHMIAILSGLGLAAAVSVWISTLRGIGQSLARVGEILFGGRLHPFKLTILASSLLPLCFAIGLFSGEFLATAFIFAFLYGAGNGLMTITRGSLPLVLFDNRTYGAFVGKLLVPSFLLSAIAPVFYTVIIEQYGEQATLLFSVALAFVVFAASLWLKKRYTYKLAN</sequence>
<keyword evidence="2" id="KW-0813">Transport</keyword>
<evidence type="ECO:0000256" key="6">
    <source>
        <dbReference type="SAM" id="Phobius"/>
    </source>
</evidence>
<feature type="transmembrane region" description="Helical" evidence="6">
    <location>
        <begin position="210"/>
        <end position="226"/>
    </location>
</feature>
<evidence type="ECO:0000256" key="5">
    <source>
        <dbReference type="ARBA" id="ARBA00023136"/>
    </source>
</evidence>
<evidence type="ECO:0000256" key="3">
    <source>
        <dbReference type="ARBA" id="ARBA00022692"/>
    </source>
</evidence>
<evidence type="ECO:0000313" key="8">
    <source>
        <dbReference type="EMBL" id="QKX51611.1"/>
    </source>
</evidence>
<evidence type="ECO:0000256" key="1">
    <source>
        <dbReference type="ARBA" id="ARBA00004651"/>
    </source>
</evidence>
<keyword evidence="9" id="KW-1185">Reference proteome</keyword>
<dbReference type="PANTHER" id="PTHR11360">
    <property type="entry name" value="MONOCARBOXYLATE TRANSPORTER"/>
    <property type="match status" value="1"/>
</dbReference>
<dbReference type="PANTHER" id="PTHR11360:SF308">
    <property type="entry name" value="BLL3089 PROTEIN"/>
    <property type="match status" value="1"/>
</dbReference>
<feature type="transmembrane region" description="Helical" evidence="6">
    <location>
        <begin position="135"/>
        <end position="155"/>
    </location>
</feature>
<feature type="transmembrane region" description="Helical" evidence="6">
    <location>
        <begin position="72"/>
        <end position="90"/>
    </location>
</feature>
<feature type="transmembrane region" description="Helical" evidence="6">
    <location>
        <begin position="341"/>
        <end position="360"/>
    </location>
</feature>
<dbReference type="RefSeq" id="WP_176294772.1">
    <property type="nucleotide sequence ID" value="NZ_CP051177.1"/>
</dbReference>
<dbReference type="SUPFAM" id="SSF103473">
    <property type="entry name" value="MFS general substrate transporter"/>
    <property type="match status" value="1"/>
</dbReference>
<feature type="transmembrane region" description="Helical" evidence="6">
    <location>
        <begin position="161"/>
        <end position="180"/>
    </location>
</feature>
<feature type="transmembrane region" description="Helical" evidence="6">
    <location>
        <begin position="303"/>
        <end position="329"/>
    </location>
</feature>
<dbReference type="EMBL" id="CP051177">
    <property type="protein sequence ID" value="QKX51611.1"/>
    <property type="molecule type" value="Genomic_DNA"/>
</dbReference>
<feature type="transmembrane region" description="Helical" evidence="6">
    <location>
        <begin position="41"/>
        <end position="60"/>
    </location>
</feature>
<dbReference type="InterPro" id="IPR011701">
    <property type="entry name" value="MFS"/>
</dbReference>
<dbReference type="InterPro" id="IPR050327">
    <property type="entry name" value="Proton-linked_MCT"/>
</dbReference>